<sequence length="64" mass="6249">MIKARTTGGRIVRLAGAAAFMLSLAACNAVHGAGKDVSAVGHDVSRGASAAQQGITNSTGASTH</sequence>
<dbReference type="RefSeq" id="WP_173572645.1">
    <property type="nucleotide sequence ID" value="NZ_JAAABN010000001.1"/>
</dbReference>
<evidence type="ECO:0000313" key="2">
    <source>
        <dbReference type="EMBL" id="MCE0742869.1"/>
    </source>
</evidence>
<dbReference type="PROSITE" id="PS51257">
    <property type="entry name" value="PROKAR_LIPOPROTEIN"/>
    <property type="match status" value="1"/>
</dbReference>
<comment type="caution">
    <text evidence="2">The sequence shown here is derived from an EMBL/GenBank/DDBJ whole genome shotgun (WGS) entry which is preliminary data.</text>
</comment>
<feature type="chain" id="PRO_5046978008" evidence="1">
    <location>
        <begin position="33"/>
        <end position="64"/>
    </location>
</feature>
<gene>
    <name evidence="2" type="ORF">LWC05_03045</name>
</gene>
<evidence type="ECO:0000313" key="3">
    <source>
        <dbReference type="Proteomes" id="UP001521074"/>
    </source>
</evidence>
<keyword evidence="1" id="KW-0732">Signal</keyword>
<proteinExistence type="predicted"/>
<keyword evidence="2" id="KW-0449">Lipoprotein</keyword>
<dbReference type="Proteomes" id="UP001521074">
    <property type="component" value="Unassembled WGS sequence"/>
</dbReference>
<reference evidence="2 3" key="1">
    <citation type="submission" date="2021-12" db="EMBL/GenBank/DDBJ databases">
        <title>Genome sequence of Acetobacter sicerae DmPark20a_162.</title>
        <authorList>
            <person name="Chaston J.M."/>
        </authorList>
    </citation>
    <scope>NUCLEOTIDE SEQUENCE [LARGE SCALE GENOMIC DNA]</scope>
    <source>
        <strain evidence="2 3">DmPark20a_162</strain>
    </source>
</reference>
<feature type="signal peptide" evidence="1">
    <location>
        <begin position="1"/>
        <end position="32"/>
    </location>
</feature>
<organism evidence="2 3">
    <name type="scientific">Acetobacter sicerae</name>
    <dbReference type="NCBI Taxonomy" id="85325"/>
    <lineage>
        <taxon>Bacteria</taxon>
        <taxon>Pseudomonadati</taxon>
        <taxon>Pseudomonadota</taxon>
        <taxon>Alphaproteobacteria</taxon>
        <taxon>Acetobacterales</taxon>
        <taxon>Acetobacteraceae</taxon>
        <taxon>Acetobacter</taxon>
    </lineage>
</organism>
<dbReference type="EMBL" id="JAJSOJ010000010">
    <property type="protein sequence ID" value="MCE0742869.1"/>
    <property type="molecule type" value="Genomic_DNA"/>
</dbReference>
<accession>A0ABS8VTJ4</accession>
<protein>
    <submittedName>
        <fullName evidence="2">Entericidin A/B family lipoprotein</fullName>
    </submittedName>
</protein>
<evidence type="ECO:0000256" key="1">
    <source>
        <dbReference type="SAM" id="SignalP"/>
    </source>
</evidence>
<keyword evidence="3" id="KW-1185">Reference proteome</keyword>
<name>A0ABS8VTJ4_9PROT</name>